<dbReference type="AlphaFoldDB" id="A0A316D6Z1"/>
<gene>
    <name evidence="1" type="ORF">C7459_11238</name>
</gene>
<keyword evidence="2" id="KW-1185">Reference proteome</keyword>
<reference evidence="1 2" key="1">
    <citation type="submission" date="2018-05" db="EMBL/GenBank/DDBJ databases">
        <title>Genomic Encyclopedia of Type Strains, Phase IV (KMG-IV): sequencing the most valuable type-strain genomes for metagenomic binning, comparative biology and taxonomic classification.</title>
        <authorList>
            <person name="Goeker M."/>
        </authorList>
    </citation>
    <scope>NUCLEOTIDE SEQUENCE [LARGE SCALE GENOMIC DNA]</scope>
    <source>
        <strain evidence="1 2">DSM 18773</strain>
    </source>
</reference>
<name>A0A316D6Z1_9BACL</name>
<proteinExistence type="predicted"/>
<protein>
    <submittedName>
        <fullName evidence="1">Uncharacterized protein</fullName>
    </submittedName>
</protein>
<dbReference type="Proteomes" id="UP000245634">
    <property type="component" value="Unassembled WGS sequence"/>
</dbReference>
<dbReference type="RefSeq" id="WP_211320399.1">
    <property type="nucleotide sequence ID" value="NZ_QGGL01000012.1"/>
</dbReference>
<evidence type="ECO:0000313" key="1">
    <source>
        <dbReference type="EMBL" id="PWK10217.1"/>
    </source>
</evidence>
<evidence type="ECO:0000313" key="2">
    <source>
        <dbReference type="Proteomes" id="UP000245634"/>
    </source>
</evidence>
<comment type="caution">
    <text evidence="1">The sequence shown here is derived from an EMBL/GenBank/DDBJ whole genome shotgun (WGS) entry which is preliminary data.</text>
</comment>
<accession>A0A316D6Z1</accession>
<dbReference type="EMBL" id="QGGL01000012">
    <property type="protein sequence ID" value="PWK10217.1"/>
    <property type="molecule type" value="Genomic_DNA"/>
</dbReference>
<organism evidence="1 2">
    <name type="scientific">Tumebacillus permanentifrigoris</name>
    <dbReference type="NCBI Taxonomy" id="378543"/>
    <lineage>
        <taxon>Bacteria</taxon>
        <taxon>Bacillati</taxon>
        <taxon>Bacillota</taxon>
        <taxon>Bacilli</taxon>
        <taxon>Bacillales</taxon>
        <taxon>Alicyclobacillaceae</taxon>
        <taxon>Tumebacillus</taxon>
    </lineage>
</organism>
<sequence>MSQEQEQVLRHPIFGHTLANCELPHHQYALSLKGPLVHVRAVVKHVDPDKLEKGVGHMHFVIDHIEVLTIKGADKSLVLPEAFCAVRFGDKLGLKKHIEGLEPGQPIELQGEYIDKNHAYPSPDNPGDAVLHFTHHPVGYVLYHGKRYE</sequence>